<keyword evidence="2" id="KW-1185">Reference proteome</keyword>
<evidence type="ECO:0000313" key="2">
    <source>
        <dbReference type="Proteomes" id="UP000199321"/>
    </source>
</evidence>
<dbReference type="PANTHER" id="PTHR35810">
    <property type="entry name" value="CYTOPLASMIC PROTEIN-RELATED"/>
    <property type="match status" value="1"/>
</dbReference>
<gene>
    <name evidence="1" type="ORF">SAMN05421855_101272</name>
</gene>
<dbReference type="AlphaFoldDB" id="A0A1G7CBZ4"/>
<sequence>MITGNQIVIFKPDDANASIEVQVHHETVWLNRNQLAELFGSDIKTIGIHITNVFKEGELSKDATVAKYATVENIWR</sequence>
<evidence type="ECO:0000313" key="1">
    <source>
        <dbReference type="EMBL" id="SDE36260.1"/>
    </source>
</evidence>
<name>A0A1G7CBZ4_9FLAO</name>
<dbReference type="Proteomes" id="UP000199321">
    <property type="component" value="Unassembled WGS sequence"/>
</dbReference>
<reference evidence="1 2" key="1">
    <citation type="submission" date="2016-10" db="EMBL/GenBank/DDBJ databases">
        <authorList>
            <person name="de Groot N.N."/>
        </authorList>
    </citation>
    <scope>NUCLEOTIDE SEQUENCE [LARGE SCALE GENOMIC DNA]</scope>
    <source>
        <strain evidence="1 2">DSM 16195</strain>
    </source>
</reference>
<proteinExistence type="predicted"/>
<protein>
    <recommendedName>
        <fullName evidence="3">Virulence protein RhuM family protein</fullName>
    </recommendedName>
</protein>
<dbReference type="RefSeq" id="WP_175445395.1">
    <property type="nucleotide sequence ID" value="NZ_BMWO01000001.1"/>
</dbReference>
<organism evidence="1 2">
    <name type="scientific">Ulvibacter litoralis</name>
    <dbReference type="NCBI Taxonomy" id="227084"/>
    <lineage>
        <taxon>Bacteria</taxon>
        <taxon>Pseudomonadati</taxon>
        <taxon>Bacteroidota</taxon>
        <taxon>Flavobacteriia</taxon>
        <taxon>Flavobacteriales</taxon>
        <taxon>Flavobacteriaceae</taxon>
        <taxon>Ulvibacter</taxon>
    </lineage>
</organism>
<dbReference type="PANTHER" id="PTHR35810:SF1">
    <property type="entry name" value="CYTOPLASMIC PROTEIN"/>
    <property type="match status" value="1"/>
</dbReference>
<dbReference type="EMBL" id="FNBA01000001">
    <property type="protein sequence ID" value="SDE36260.1"/>
    <property type="molecule type" value="Genomic_DNA"/>
</dbReference>
<dbReference type="STRING" id="227084.SAMN05421855_101272"/>
<accession>A0A1G7CBZ4</accession>
<evidence type="ECO:0008006" key="3">
    <source>
        <dbReference type="Google" id="ProtNLM"/>
    </source>
</evidence>